<comment type="caution">
    <text evidence="2">The sequence shown here is derived from an EMBL/GenBank/DDBJ whole genome shotgun (WGS) entry which is preliminary data.</text>
</comment>
<sequence>MSFVEVDACLLSGSRRQPTYLELWVEALWNWLGLDGPRKGTTSGGANPVPLASPAGWPRNDKNLPKSIDHVIKAITPIARMKNRAGAKATWRWASRSAPRISGRSGLPRASSLAAKRIA</sequence>
<dbReference type="AlphaFoldDB" id="A0AAJ0E803"/>
<evidence type="ECO:0000313" key="2">
    <source>
        <dbReference type="EMBL" id="KAK1539224.1"/>
    </source>
</evidence>
<accession>A0AAJ0E803</accession>
<name>A0AAJ0E803_9PEZI</name>
<dbReference type="GeneID" id="85332282"/>
<protein>
    <submittedName>
        <fullName evidence="2">Uncharacterized protein</fullName>
    </submittedName>
</protein>
<reference evidence="2 3" key="1">
    <citation type="submission" date="2016-10" db="EMBL/GenBank/DDBJ databases">
        <title>The genome sequence of Colletotrichum fioriniae PJ7.</title>
        <authorList>
            <person name="Baroncelli R."/>
        </authorList>
    </citation>
    <scope>NUCLEOTIDE SEQUENCE [LARGE SCALE GENOMIC DNA]</scope>
    <source>
        <strain evidence="2 3">IMI 309622</strain>
    </source>
</reference>
<proteinExistence type="predicted"/>
<feature type="region of interest" description="Disordered" evidence="1">
    <location>
        <begin position="95"/>
        <end position="119"/>
    </location>
</feature>
<organism evidence="2 3">
    <name type="scientific">Colletotrichum costaricense</name>
    <dbReference type="NCBI Taxonomy" id="1209916"/>
    <lineage>
        <taxon>Eukaryota</taxon>
        <taxon>Fungi</taxon>
        <taxon>Dikarya</taxon>
        <taxon>Ascomycota</taxon>
        <taxon>Pezizomycotina</taxon>
        <taxon>Sordariomycetes</taxon>
        <taxon>Hypocreomycetidae</taxon>
        <taxon>Glomerellales</taxon>
        <taxon>Glomerellaceae</taxon>
        <taxon>Colletotrichum</taxon>
        <taxon>Colletotrichum acutatum species complex</taxon>
    </lineage>
</organism>
<evidence type="ECO:0000256" key="1">
    <source>
        <dbReference type="SAM" id="MobiDB-lite"/>
    </source>
</evidence>
<keyword evidence="3" id="KW-1185">Reference proteome</keyword>
<dbReference type="Proteomes" id="UP001240678">
    <property type="component" value="Unassembled WGS sequence"/>
</dbReference>
<dbReference type="RefSeq" id="XP_060320173.1">
    <property type="nucleotide sequence ID" value="XM_060448735.1"/>
</dbReference>
<dbReference type="EMBL" id="MOOE01000001">
    <property type="protein sequence ID" value="KAK1539224.1"/>
    <property type="molecule type" value="Genomic_DNA"/>
</dbReference>
<evidence type="ECO:0000313" key="3">
    <source>
        <dbReference type="Proteomes" id="UP001240678"/>
    </source>
</evidence>
<gene>
    <name evidence="2" type="ORF">CCOS01_00538</name>
</gene>
<feature type="region of interest" description="Disordered" evidence="1">
    <location>
        <begin position="39"/>
        <end position="63"/>
    </location>
</feature>